<comment type="catalytic activity">
    <reaction evidence="8">
        <text>2-oxoglutarate + O2 + 2 H(+) = ethene + 3 CO2 + H2O</text>
        <dbReference type="Rhea" id="RHEA:31523"/>
        <dbReference type="ChEBI" id="CHEBI:15377"/>
        <dbReference type="ChEBI" id="CHEBI:15378"/>
        <dbReference type="ChEBI" id="CHEBI:15379"/>
        <dbReference type="ChEBI" id="CHEBI:16526"/>
        <dbReference type="ChEBI" id="CHEBI:16810"/>
        <dbReference type="ChEBI" id="CHEBI:18153"/>
        <dbReference type="EC" id="1.13.12.19"/>
    </reaction>
</comment>
<name>A0A240CG99_SERFI</name>
<dbReference type="InterPro" id="IPR050231">
    <property type="entry name" value="Iron_ascorbate_oxido_reductase"/>
</dbReference>
<dbReference type="EMBL" id="LT906479">
    <property type="protein sequence ID" value="SNW06622.1"/>
    <property type="molecule type" value="Genomic_DNA"/>
</dbReference>
<feature type="domain" description="Fe2OG dioxygenase" evidence="11">
    <location>
        <begin position="165"/>
        <end position="264"/>
    </location>
</feature>
<protein>
    <recommendedName>
        <fullName evidence="4">2-oxoglutarate-dependent ethylene/succinate-forming enzyme</fullName>
        <ecNumber evidence="3">1.13.12.19</ecNumber>
        <ecNumber evidence="2">1.14.20.7</ecNumber>
    </recommendedName>
    <alternativeName>
        <fullName evidence="6">2-oxoglutarate dioxygenase (ethylene-forming)</fullName>
    </alternativeName>
    <alternativeName>
        <fullName evidence="7">2-oxoglutarate/L-arginine monooxygenase/decarboxylase (succinate-forming)</fullName>
    </alternativeName>
</protein>
<dbReference type="GO" id="GO:0009693">
    <property type="term" value="P:ethylene biosynthetic process"/>
    <property type="evidence" value="ECO:0007669"/>
    <property type="project" value="UniProtKB-KW"/>
</dbReference>
<evidence type="ECO:0000256" key="5">
    <source>
        <dbReference type="ARBA" id="ARBA00022666"/>
    </source>
</evidence>
<evidence type="ECO:0000256" key="3">
    <source>
        <dbReference type="ARBA" id="ARBA00012531"/>
    </source>
</evidence>
<dbReference type="GO" id="GO:0046872">
    <property type="term" value="F:metal ion binding"/>
    <property type="evidence" value="ECO:0007669"/>
    <property type="project" value="UniProtKB-KW"/>
</dbReference>
<evidence type="ECO:0000256" key="2">
    <source>
        <dbReference type="ARBA" id="ARBA00012293"/>
    </source>
</evidence>
<comment type="catalytic activity">
    <reaction evidence="9">
        <text>L-arginine + 2-oxoglutarate + O2 = guanidine + L-glutamate 5-semialdehyde + succinate + CO2</text>
        <dbReference type="Rhea" id="RHEA:31535"/>
        <dbReference type="ChEBI" id="CHEBI:15379"/>
        <dbReference type="ChEBI" id="CHEBI:16526"/>
        <dbReference type="ChEBI" id="CHEBI:16810"/>
        <dbReference type="ChEBI" id="CHEBI:30031"/>
        <dbReference type="ChEBI" id="CHEBI:30087"/>
        <dbReference type="ChEBI" id="CHEBI:32682"/>
        <dbReference type="ChEBI" id="CHEBI:58066"/>
        <dbReference type="EC" id="1.14.20.7"/>
    </reaction>
</comment>
<dbReference type="InterPro" id="IPR027443">
    <property type="entry name" value="IPNS-like_sf"/>
</dbReference>
<keyword evidence="13" id="KW-1185">Reference proteome</keyword>
<evidence type="ECO:0000313" key="13">
    <source>
        <dbReference type="Proteomes" id="UP000215134"/>
    </source>
</evidence>
<dbReference type="AlphaFoldDB" id="A0A240CG99"/>
<accession>A0A240CG99</accession>
<dbReference type="PROSITE" id="PS51471">
    <property type="entry name" value="FE2OG_OXY"/>
    <property type="match status" value="1"/>
</dbReference>
<gene>
    <name evidence="12" type="primary">efe_2</name>
    <name evidence="12" type="ORF">SAMEA4384070_04860</name>
</gene>
<dbReference type="SUPFAM" id="SSF51197">
    <property type="entry name" value="Clavaminate synthase-like"/>
    <property type="match status" value="1"/>
</dbReference>
<reference evidence="12 13" key="1">
    <citation type="submission" date="2017-06" db="EMBL/GenBank/DDBJ databases">
        <authorList>
            <consortium name="Pathogen Informatics"/>
        </authorList>
    </citation>
    <scope>NUCLEOTIDE SEQUENCE [LARGE SCALE GENOMIC DNA]</scope>
    <source>
        <strain evidence="12 13">NCTC12148</strain>
    </source>
</reference>
<dbReference type="InterPro" id="IPR044861">
    <property type="entry name" value="IPNS-like_FE2OG_OXY"/>
</dbReference>
<dbReference type="GO" id="GO:0102276">
    <property type="term" value="F:2-oxoglutarate oxygenase/decarboxylase (ethylene-forming) activity"/>
    <property type="evidence" value="ECO:0007669"/>
    <property type="project" value="UniProtKB-EC"/>
</dbReference>
<sequence>MNIQKIPVIEHADFSINNFQVKQFIGALKEFGHIHIINITDPAFCAGAVHLKRVAQQLFGLSHENKMSLYIGDSIGHRGYVPITEKGQYADENKRVYEAFDIGFTGESNWILSGENRYPEQIPDAAKVINRYFDFSLALGRSITSHLLSHYDHHGIRAIDATRSPASQLRLIHYLSHEPEETQLASSMGAHTDYELFTLMLQDSPGLFYKKNGDWQAVPAMRNSLLLIAGDVLEILSGGEIQSLNHRVVANGDERYSFPFFMNLNPDTQLKRVGAPDFNIGRHLISQLTRDFPYLRHKVDATYNPDFEANKNEAV</sequence>
<comment type="pathway">
    <text evidence="1">Alkene biosynthesis; ethylene biosynthesis via 2-oxoglutarate.</text>
</comment>
<dbReference type="InterPro" id="IPR005123">
    <property type="entry name" value="Oxoglu/Fe-dep_dioxygenase_dom"/>
</dbReference>
<evidence type="ECO:0000256" key="1">
    <source>
        <dbReference type="ARBA" id="ARBA00004767"/>
    </source>
</evidence>
<dbReference type="Gene3D" id="2.60.120.330">
    <property type="entry name" value="B-lactam Antibiotic, Isopenicillin N Synthase, Chain"/>
    <property type="match status" value="1"/>
</dbReference>
<keyword evidence="10" id="KW-0479">Metal-binding</keyword>
<evidence type="ECO:0000256" key="9">
    <source>
        <dbReference type="ARBA" id="ARBA00049359"/>
    </source>
</evidence>
<proteinExistence type="inferred from homology"/>
<organism evidence="12 13">
    <name type="scientific">Serratia ficaria</name>
    <dbReference type="NCBI Taxonomy" id="61651"/>
    <lineage>
        <taxon>Bacteria</taxon>
        <taxon>Pseudomonadati</taxon>
        <taxon>Pseudomonadota</taxon>
        <taxon>Gammaproteobacteria</taxon>
        <taxon>Enterobacterales</taxon>
        <taxon>Yersiniaceae</taxon>
        <taxon>Serratia</taxon>
    </lineage>
</organism>
<evidence type="ECO:0000259" key="11">
    <source>
        <dbReference type="PROSITE" id="PS51471"/>
    </source>
</evidence>
<dbReference type="EC" id="1.14.20.7" evidence="2"/>
<dbReference type="EC" id="1.13.12.19" evidence="3"/>
<dbReference type="Pfam" id="PF03171">
    <property type="entry name" value="2OG-FeII_Oxy"/>
    <property type="match status" value="1"/>
</dbReference>
<dbReference type="Proteomes" id="UP000215134">
    <property type="component" value="Chromosome 1"/>
</dbReference>
<evidence type="ECO:0000256" key="6">
    <source>
        <dbReference type="ARBA" id="ARBA00031011"/>
    </source>
</evidence>
<dbReference type="RefSeq" id="WP_095099919.1">
    <property type="nucleotide sequence ID" value="NZ_CAMIQD010000005.1"/>
</dbReference>
<evidence type="ECO:0000313" key="12">
    <source>
        <dbReference type="EMBL" id="SNW06622.1"/>
    </source>
</evidence>
<dbReference type="PANTHER" id="PTHR47990">
    <property type="entry name" value="2-OXOGLUTARATE (2OG) AND FE(II)-DEPENDENT OXYGENASE SUPERFAMILY PROTEIN-RELATED"/>
    <property type="match status" value="1"/>
</dbReference>
<evidence type="ECO:0000256" key="8">
    <source>
        <dbReference type="ARBA" id="ARBA00047725"/>
    </source>
</evidence>
<dbReference type="KEGG" id="sfj:SAMEA4384070_4860"/>
<keyword evidence="5" id="KW-0266">Ethylene biosynthesis</keyword>
<dbReference type="GeneID" id="75029974"/>
<comment type="similarity">
    <text evidence="10">Belongs to the iron/ascorbate-dependent oxidoreductase family.</text>
</comment>
<evidence type="ECO:0000256" key="4">
    <source>
        <dbReference type="ARBA" id="ARBA00019045"/>
    </source>
</evidence>
<keyword evidence="10" id="KW-0408">Iron</keyword>
<evidence type="ECO:0000256" key="10">
    <source>
        <dbReference type="RuleBase" id="RU003682"/>
    </source>
</evidence>
<evidence type="ECO:0000256" key="7">
    <source>
        <dbReference type="ARBA" id="ARBA00031282"/>
    </source>
</evidence>
<dbReference type="OrthoDB" id="21825at2"/>
<keyword evidence="10 12" id="KW-0560">Oxidoreductase</keyword>